<organism evidence="2 3">
    <name type="scientific">Rhodosalinus halophilus</name>
    <dbReference type="NCBI Taxonomy" id="2259333"/>
    <lineage>
        <taxon>Bacteria</taxon>
        <taxon>Pseudomonadati</taxon>
        <taxon>Pseudomonadota</taxon>
        <taxon>Alphaproteobacteria</taxon>
        <taxon>Rhodobacterales</taxon>
        <taxon>Paracoccaceae</taxon>
        <taxon>Rhodosalinus</taxon>
    </lineage>
</organism>
<protein>
    <submittedName>
        <fullName evidence="2">Transcriptional regulator PpsR</fullName>
    </submittedName>
</protein>
<dbReference type="NCBIfam" id="TIGR02040">
    <property type="entry name" value="PpsR-CrtJ"/>
    <property type="match status" value="1"/>
</dbReference>
<dbReference type="Gene3D" id="1.10.10.60">
    <property type="entry name" value="Homeodomain-like"/>
    <property type="match status" value="1"/>
</dbReference>
<feature type="domain" description="PAS" evidence="1">
    <location>
        <begin position="271"/>
        <end position="340"/>
    </location>
</feature>
<dbReference type="InterPro" id="IPR002197">
    <property type="entry name" value="HTH_Fis"/>
</dbReference>
<dbReference type="Gene3D" id="3.30.450.20">
    <property type="entry name" value="PAS domain"/>
    <property type="match status" value="3"/>
</dbReference>
<dbReference type="SUPFAM" id="SSF46689">
    <property type="entry name" value="Homeodomain-like"/>
    <property type="match status" value="1"/>
</dbReference>
<dbReference type="SMART" id="SM00091">
    <property type="entry name" value="PAS"/>
    <property type="match status" value="3"/>
</dbReference>
<dbReference type="Pfam" id="PF13188">
    <property type="entry name" value="PAS_8"/>
    <property type="match status" value="2"/>
</dbReference>
<dbReference type="AlphaFoldDB" id="A0A365U736"/>
<dbReference type="CDD" id="cd00130">
    <property type="entry name" value="PAS"/>
    <property type="match status" value="1"/>
</dbReference>
<gene>
    <name evidence="2" type="primary">ppsR</name>
    <name evidence="2" type="ORF">DRV85_11280</name>
</gene>
<dbReference type="Pfam" id="PF02954">
    <property type="entry name" value="HTH_8"/>
    <property type="match status" value="1"/>
</dbReference>
<name>A0A365U736_9RHOB</name>
<feature type="domain" description="PAS" evidence="1">
    <location>
        <begin position="152"/>
        <end position="219"/>
    </location>
</feature>
<dbReference type="PRINTS" id="PR01590">
    <property type="entry name" value="HTHFIS"/>
</dbReference>
<feature type="domain" description="PAS" evidence="1">
    <location>
        <begin position="14"/>
        <end position="80"/>
    </location>
</feature>
<dbReference type="InterPro" id="IPR009057">
    <property type="entry name" value="Homeodomain-like_sf"/>
</dbReference>
<dbReference type="OrthoDB" id="5499170at2"/>
<accession>A0A365U736</accession>
<dbReference type="GO" id="GO:0043565">
    <property type="term" value="F:sequence-specific DNA binding"/>
    <property type="evidence" value="ECO:0007669"/>
    <property type="project" value="InterPro"/>
</dbReference>
<evidence type="ECO:0000259" key="1">
    <source>
        <dbReference type="SMART" id="SM00091"/>
    </source>
</evidence>
<evidence type="ECO:0000313" key="2">
    <source>
        <dbReference type="EMBL" id="RBI84536.1"/>
    </source>
</evidence>
<keyword evidence="3" id="KW-1185">Reference proteome</keyword>
<dbReference type="Proteomes" id="UP000253370">
    <property type="component" value="Unassembled WGS sequence"/>
</dbReference>
<dbReference type="InterPro" id="IPR000014">
    <property type="entry name" value="PAS"/>
</dbReference>
<evidence type="ECO:0000313" key="3">
    <source>
        <dbReference type="Proteomes" id="UP000253370"/>
    </source>
</evidence>
<sequence>MSDRVRVGVLPAPSRIERIIEQFADLAVAIDRDGKVLGISVSPESPYLGCLDHWIGRDFRNFLTEDSRSKFEDRIATVLSDPEAVVRPMELNHADNANWEFPIRYTIHDAGEDYGILLLGRDMQPFADIQQRLVREQLARERDAERFRGVETRYRVVFDASETPMAMVEPDTGRALDLNRAAMQLLGVKTDNLSANAFAQCFEGRRKGEFGEALKAAAAADDAQGVPAVIRRTSSEVRLFPEFFRASGEVAMLCRILPVTDEDQAGRDFQRSLAQLYDSTSDAILLTDAKGTIREANEGFLRLTDAAQLRDVQGRPLADFLARGSVDMKLILEQLERTGRLKGYSAQIESVVGMRATADISATRLNGRSDRHFGFVIREVSATQAISVAEAGATMSEEAMTNVMDLVGTASLKELVSATTDVVEKLCIETAVRLTDNNRVAAAEMLGLSRQSLYVKLRKYGLLDSGSDADEPGA</sequence>
<dbReference type="InterPro" id="IPR035965">
    <property type="entry name" value="PAS-like_dom_sf"/>
</dbReference>
<comment type="caution">
    <text evidence="2">The sequence shown here is derived from an EMBL/GenBank/DDBJ whole genome shotgun (WGS) entry which is preliminary data.</text>
</comment>
<reference evidence="2 3" key="1">
    <citation type="submission" date="2018-07" db="EMBL/GenBank/DDBJ databases">
        <title>Rhodosalinus sp. strain E84T genomic sequence and assembly.</title>
        <authorList>
            <person name="Liu Z.-W."/>
            <person name="Lu D.-C."/>
        </authorList>
    </citation>
    <scope>NUCLEOTIDE SEQUENCE [LARGE SCALE GENOMIC DNA]</scope>
    <source>
        <strain evidence="2 3">E84</strain>
    </source>
</reference>
<dbReference type="EMBL" id="QNTQ01000010">
    <property type="protein sequence ID" value="RBI84536.1"/>
    <property type="molecule type" value="Genomic_DNA"/>
</dbReference>
<dbReference type="SUPFAM" id="SSF55785">
    <property type="entry name" value="PYP-like sensor domain (PAS domain)"/>
    <property type="match status" value="3"/>
</dbReference>
<dbReference type="InterPro" id="IPR011785">
    <property type="entry name" value="Tscrpt_reg_PpsR-CrtJ"/>
</dbReference>
<proteinExistence type="predicted"/>